<dbReference type="Pfam" id="PF02633">
    <property type="entry name" value="Creatininase"/>
    <property type="match status" value="1"/>
</dbReference>
<evidence type="ECO:0000256" key="5">
    <source>
        <dbReference type="ARBA" id="ARBA00024029"/>
    </source>
</evidence>
<proteinExistence type="inferred from homology"/>
<accession>A0ABS4G7B9</accession>
<evidence type="ECO:0000256" key="3">
    <source>
        <dbReference type="ARBA" id="ARBA00022801"/>
    </source>
</evidence>
<evidence type="ECO:0000313" key="7">
    <source>
        <dbReference type="Proteomes" id="UP001519271"/>
    </source>
</evidence>
<organism evidence="6 7">
    <name type="scientific">Youngiibacter multivorans</name>
    <dbReference type="NCBI Taxonomy" id="937251"/>
    <lineage>
        <taxon>Bacteria</taxon>
        <taxon>Bacillati</taxon>
        <taxon>Bacillota</taxon>
        <taxon>Clostridia</taxon>
        <taxon>Eubacteriales</taxon>
        <taxon>Clostridiaceae</taxon>
        <taxon>Youngiibacter</taxon>
    </lineage>
</organism>
<dbReference type="PANTHER" id="PTHR35005:SF1">
    <property type="entry name" value="2-AMINO-5-FORMYLAMINO-6-RIBOSYLAMINOPYRIMIDIN-4(3H)-ONE 5'-MONOPHOSPHATE DEFORMYLASE"/>
    <property type="match status" value="1"/>
</dbReference>
<reference evidence="6 7" key="1">
    <citation type="submission" date="2021-03" db="EMBL/GenBank/DDBJ databases">
        <title>Genomic Encyclopedia of Type Strains, Phase IV (KMG-IV): sequencing the most valuable type-strain genomes for metagenomic binning, comparative biology and taxonomic classification.</title>
        <authorList>
            <person name="Goeker M."/>
        </authorList>
    </citation>
    <scope>NUCLEOTIDE SEQUENCE [LARGE SCALE GENOMIC DNA]</scope>
    <source>
        <strain evidence="6 7">DSM 6139</strain>
    </source>
</reference>
<comment type="caution">
    <text evidence="6">The sequence shown here is derived from an EMBL/GenBank/DDBJ whole genome shotgun (WGS) entry which is preliminary data.</text>
</comment>
<sequence length="262" mass="29189">MKSVWMNEITWEDVAEYLKNDNIAIIPVGSTEQHGPAGPLGVDSYAAIAIAEDAAKKSNVLVTPPLWFSDSPHHLEFPGTISLRPATLISVIKDIVHSLERNGFKKFILINGHKGTNLPALTLACREIQQYELPHVRMALTDPLFLCTNAGQLKGTSTEHHAGVLEISHVMYKFPGLVKEDKRPSEDVNLEDVFGDYMKKDLFGGGKPPVEIFWNSYQQKNFAPNGNFSASDKGSKEMGKTYHDNMVGNLVDFIQWFRSFEG</sequence>
<dbReference type="PANTHER" id="PTHR35005">
    <property type="entry name" value="3-DEHYDRO-SCYLLO-INOSOSE HYDROLASE"/>
    <property type="match status" value="1"/>
</dbReference>
<name>A0ABS4G7B9_9CLOT</name>
<gene>
    <name evidence="6" type="ORF">J2Z34_002937</name>
</gene>
<dbReference type="InterPro" id="IPR024087">
    <property type="entry name" value="Creatininase-like_sf"/>
</dbReference>
<dbReference type="RefSeq" id="WP_209460598.1">
    <property type="nucleotide sequence ID" value="NZ_JAGGKC010000029.1"/>
</dbReference>
<comment type="cofactor">
    <cofactor evidence="1">
        <name>Zn(2+)</name>
        <dbReference type="ChEBI" id="CHEBI:29105"/>
    </cofactor>
</comment>
<keyword evidence="7" id="KW-1185">Reference proteome</keyword>
<dbReference type="EMBL" id="JAGGKC010000029">
    <property type="protein sequence ID" value="MBP1920426.1"/>
    <property type="molecule type" value="Genomic_DNA"/>
</dbReference>
<evidence type="ECO:0000256" key="1">
    <source>
        <dbReference type="ARBA" id="ARBA00001947"/>
    </source>
</evidence>
<evidence type="ECO:0000256" key="2">
    <source>
        <dbReference type="ARBA" id="ARBA00022723"/>
    </source>
</evidence>
<keyword evidence="4" id="KW-0862">Zinc</keyword>
<dbReference type="InterPro" id="IPR003785">
    <property type="entry name" value="Creatininase/forma_Hydrolase"/>
</dbReference>
<dbReference type="SUPFAM" id="SSF102215">
    <property type="entry name" value="Creatininase"/>
    <property type="match status" value="1"/>
</dbReference>
<dbReference type="GO" id="GO:0047789">
    <property type="term" value="F:creatininase activity"/>
    <property type="evidence" value="ECO:0007669"/>
    <property type="project" value="UniProtKB-EC"/>
</dbReference>
<comment type="similarity">
    <text evidence="5">Belongs to the creatininase superfamily.</text>
</comment>
<dbReference type="EC" id="3.5.2.10" evidence="6"/>
<evidence type="ECO:0000256" key="4">
    <source>
        <dbReference type="ARBA" id="ARBA00022833"/>
    </source>
</evidence>
<protein>
    <submittedName>
        <fullName evidence="6">Creatinine amidohydrolase</fullName>
        <ecNumber evidence="6">3.5.2.10</ecNumber>
    </submittedName>
</protein>
<dbReference type="Gene3D" id="3.40.50.10310">
    <property type="entry name" value="Creatininase"/>
    <property type="match status" value="1"/>
</dbReference>
<keyword evidence="3 6" id="KW-0378">Hydrolase</keyword>
<dbReference type="Proteomes" id="UP001519271">
    <property type="component" value="Unassembled WGS sequence"/>
</dbReference>
<keyword evidence="2" id="KW-0479">Metal-binding</keyword>
<evidence type="ECO:0000313" key="6">
    <source>
        <dbReference type="EMBL" id="MBP1920426.1"/>
    </source>
</evidence>